<accession>A0A5K0YW10</accession>
<name>A0A5K0YW10_9MAGN</name>
<dbReference type="PANTHER" id="PTHR36069:SF1">
    <property type="entry name" value="EXPRESSED PROTEIN"/>
    <property type="match status" value="1"/>
</dbReference>
<protein>
    <recommendedName>
        <fullName evidence="3">FAS1 domain-containing protein</fullName>
    </recommendedName>
</protein>
<comment type="similarity">
    <text evidence="1">Belongs to the fasciclin-like AGP family.</text>
</comment>
<dbReference type="InterPro" id="IPR000782">
    <property type="entry name" value="FAS1_domain"/>
</dbReference>
<feature type="compositionally biased region" description="Low complexity" evidence="2">
    <location>
        <begin position="134"/>
        <end position="150"/>
    </location>
</feature>
<dbReference type="InterPro" id="IPR053339">
    <property type="entry name" value="FAS1_domain_protein"/>
</dbReference>
<dbReference type="SUPFAM" id="SSF82153">
    <property type="entry name" value="FAS1 domain"/>
    <property type="match status" value="1"/>
</dbReference>
<evidence type="ECO:0000256" key="2">
    <source>
        <dbReference type="SAM" id="MobiDB-lite"/>
    </source>
</evidence>
<evidence type="ECO:0000256" key="1">
    <source>
        <dbReference type="ARBA" id="ARBA00007843"/>
    </source>
</evidence>
<dbReference type="Gene3D" id="2.30.180.10">
    <property type="entry name" value="FAS1 domain"/>
    <property type="match status" value="1"/>
</dbReference>
<dbReference type="EMBL" id="LR721777">
    <property type="protein sequence ID" value="VVV81555.1"/>
    <property type="molecule type" value="Genomic_DNA"/>
</dbReference>
<evidence type="ECO:0000313" key="4">
    <source>
        <dbReference type="EMBL" id="VVV81555.1"/>
    </source>
</evidence>
<feature type="domain" description="FAS1" evidence="3">
    <location>
        <begin position="1"/>
        <end position="117"/>
    </location>
</feature>
<dbReference type="Pfam" id="PF02469">
    <property type="entry name" value="Fasciclin"/>
    <property type="match status" value="1"/>
</dbReference>
<evidence type="ECO:0000259" key="3">
    <source>
        <dbReference type="PROSITE" id="PS50213"/>
    </source>
</evidence>
<gene>
    <name evidence="4" type="ORF">NYM_LOCUS8429</name>
</gene>
<dbReference type="Gramene" id="NC12G0185450.1">
    <property type="protein sequence ID" value="NC12G0185450.1:cds"/>
    <property type="gene ID" value="NC12G0185450"/>
</dbReference>
<dbReference type="InterPro" id="IPR036378">
    <property type="entry name" value="FAS1_dom_sf"/>
</dbReference>
<proteinExistence type="inferred from homology"/>
<dbReference type="AlphaFoldDB" id="A0A5K0YW10"/>
<dbReference type="SMART" id="SM00554">
    <property type="entry name" value="FAS1"/>
    <property type="match status" value="1"/>
</dbReference>
<sequence>MEQAGYFTFVTLLQMLQDKIPTNVTFFMPNDRMLARVPVPENAISEFVLGHVIPMPLFFNHLAHFPSGSMIPSYYAGHMLKVTNYNGMVYLNNVQVVRPNICTAGFSIRCHGINGVLVASAKSSRSPTLHPPTKKSTPPTQTESPPIASLTPPPPSPSSNTQDGAISPASRIPAGPKSAAPTLPAGPAHELVVSILCAVMVFVVC</sequence>
<dbReference type="PANTHER" id="PTHR36069">
    <property type="entry name" value="EXPRESSED PROTEIN-RELATED"/>
    <property type="match status" value="1"/>
</dbReference>
<organism evidence="4">
    <name type="scientific">Nymphaea colorata</name>
    <name type="common">pocket water lily</name>
    <dbReference type="NCBI Taxonomy" id="210225"/>
    <lineage>
        <taxon>Eukaryota</taxon>
        <taxon>Viridiplantae</taxon>
        <taxon>Streptophyta</taxon>
        <taxon>Embryophyta</taxon>
        <taxon>Tracheophyta</taxon>
        <taxon>Spermatophyta</taxon>
        <taxon>Magnoliopsida</taxon>
        <taxon>Nymphaeales</taxon>
        <taxon>Nymphaeaceae</taxon>
        <taxon>Nymphaea</taxon>
    </lineage>
</organism>
<feature type="region of interest" description="Disordered" evidence="2">
    <location>
        <begin position="123"/>
        <end position="183"/>
    </location>
</feature>
<reference evidence="4" key="1">
    <citation type="submission" date="2019-09" db="EMBL/GenBank/DDBJ databases">
        <authorList>
            <person name="Zhang L."/>
        </authorList>
    </citation>
    <scope>NUCLEOTIDE SEQUENCE</scope>
</reference>
<dbReference type="PROSITE" id="PS50213">
    <property type="entry name" value="FAS1"/>
    <property type="match status" value="1"/>
</dbReference>